<dbReference type="Gene3D" id="1.10.260.40">
    <property type="entry name" value="lambda repressor-like DNA-binding domains"/>
    <property type="match status" value="1"/>
</dbReference>
<name>A0A183CVF2_9BILA</name>
<dbReference type="InterPro" id="IPR010982">
    <property type="entry name" value="Lambda_DNA-bd_dom_sf"/>
</dbReference>
<evidence type="ECO:0000313" key="6">
    <source>
        <dbReference type="EMBL" id="VDK28092.1"/>
    </source>
</evidence>
<dbReference type="SUPFAM" id="SSF47413">
    <property type="entry name" value="lambda repressor-like DNA-binding domains"/>
    <property type="match status" value="1"/>
</dbReference>
<reference evidence="6 7" key="2">
    <citation type="submission" date="2018-11" db="EMBL/GenBank/DDBJ databases">
        <authorList>
            <consortium name="Pathogen Informatics"/>
        </authorList>
    </citation>
    <scope>NUCLEOTIDE SEQUENCE [LARGE SCALE GENOMIC DNA]</scope>
</reference>
<evidence type="ECO:0000256" key="1">
    <source>
        <dbReference type="ARBA" id="ARBA00004123"/>
    </source>
</evidence>
<dbReference type="PROSITE" id="PS51179">
    <property type="entry name" value="POU_3"/>
    <property type="match status" value="1"/>
</dbReference>
<keyword evidence="2" id="KW-0238">DNA-binding</keyword>
<dbReference type="Proteomes" id="UP000271098">
    <property type="component" value="Unassembled WGS sequence"/>
</dbReference>
<evidence type="ECO:0000256" key="4">
    <source>
        <dbReference type="ARBA" id="ARBA00023242"/>
    </source>
</evidence>
<evidence type="ECO:0000256" key="3">
    <source>
        <dbReference type="ARBA" id="ARBA00023155"/>
    </source>
</evidence>
<dbReference type="Pfam" id="PF00157">
    <property type="entry name" value="Pou"/>
    <property type="match status" value="1"/>
</dbReference>
<dbReference type="GO" id="GO:0000981">
    <property type="term" value="F:DNA-binding transcription factor activity, RNA polymerase II-specific"/>
    <property type="evidence" value="ECO:0007669"/>
    <property type="project" value="TreeGrafter"/>
</dbReference>
<dbReference type="InterPro" id="IPR050255">
    <property type="entry name" value="POU_domain_TF"/>
</dbReference>
<dbReference type="PANTHER" id="PTHR11636:SF137">
    <property type="entry name" value="HOMEOBOX PROTEIN CEH-18"/>
    <property type="match status" value="1"/>
</dbReference>
<dbReference type="GO" id="GO:0005634">
    <property type="term" value="C:nucleus"/>
    <property type="evidence" value="ECO:0007669"/>
    <property type="project" value="UniProtKB-SubCell"/>
</dbReference>
<sequence length="263" mass="29709">MFAPNPRNFIVSFADTSEIASPFVHLCKNAISVFLKMTVVAEDKEKDDESEGVVLAGDNQTLNTVNYTQYQTFNTELEAPSAPPSEEQVTVSSPKIVYKNEPVYKNLPRGADLSDEDRYQVLRALAAALTEEEKKDLYEMSNYAKVFKEQRISLGFTQQDVCSALHRIYDVCISQTTVSRFESAALSFKNMYKLRANLQKLMEDIEKTRASGASLGDILNDPNLIKSVYFSLFNQTFDYIQAVVSVVLGHSVSRRYAFIYFYG</sequence>
<evidence type="ECO:0000256" key="2">
    <source>
        <dbReference type="ARBA" id="ARBA00023125"/>
    </source>
</evidence>
<reference evidence="8" key="1">
    <citation type="submission" date="2016-06" db="UniProtKB">
        <authorList>
            <consortium name="WormBaseParasite"/>
        </authorList>
    </citation>
    <scope>IDENTIFICATION</scope>
</reference>
<keyword evidence="4" id="KW-0539">Nucleus</keyword>
<dbReference type="WBParaSite" id="GPUH_0000044301-mRNA-1">
    <property type="protein sequence ID" value="GPUH_0000044301-mRNA-1"/>
    <property type="gene ID" value="GPUH_0000044301"/>
</dbReference>
<organism evidence="8">
    <name type="scientific">Gongylonema pulchrum</name>
    <dbReference type="NCBI Taxonomy" id="637853"/>
    <lineage>
        <taxon>Eukaryota</taxon>
        <taxon>Metazoa</taxon>
        <taxon>Ecdysozoa</taxon>
        <taxon>Nematoda</taxon>
        <taxon>Chromadorea</taxon>
        <taxon>Rhabditida</taxon>
        <taxon>Spirurina</taxon>
        <taxon>Spiruromorpha</taxon>
        <taxon>Spiruroidea</taxon>
        <taxon>Gongylonematidae</taxon>
        <taxon>Gongylonema</taxon>
    </lineage>
</organism>
<evidence type="ECO:0000313" key="8">
    <source>
        <dbReference type="WBParaSite" id="GPUH_0000044301-mRNA-1"/>
    </source>
</evidence>
<protein>
    <submittedName>
        <fullName evidence="8">POU-specific domain-containing protein</fullName>
    </submittedName>
</protein>
<dbReference type="SMART" id="SM00352">
    <property type="entry name" value="POU"/>
    <property type="match status" value="1"/>
</dbReference>
<dbReference type="GO" id="GO:0000978">
    <property type="term" value="F:RNA polymerase II cis-regulatory region sequence-specific DNA binding"/>
    <property type="evidence" value="ECO:0007669"/>
    <property type="project" value="TreeGrafter"/>
</dbReference>
<dbReference type="InterPro" id="IPR000327">
    <property type="entry name" value="POU_dom"/>
</dbReference>
<keyword evidence="3" id="KW-0371">Homeobox</keyword>
<gene>
    <name evidence="6" type="ORF">GPUH_LOCUS443</name>
</gene>
<dbReference type="CDD" id="cd00093">
    <property type="entry name" value="HTH_XRE"/>
    <property type="match status" value="1"/>
</dbReference>
<dbReference type="InterPro" id="IPR001387">
    <property type="entry name" value="Cro/C1-type_HTH"/>
</dbReference>
<proteinExistence type="predicted"/>
<accession>A0A183CVF2</accession>
<comment type="subcellular location">
    <subcellularLocation>
        <location evidence="1">Nucleus</location>
    </subcellularLocation>
</comment>
<evidence type="ECO:0000313" key="7">
    <source>
        <dbReference type="Proteomes" id="UP000271098"/>
    </source>
</evidence>
<feature type="domain" description="POU-specific" evidence="5">
    <location>
        <begin position="132"/>
        <end position="206"/>
    </location>
</feature>
<dbReference type="PRINTS" id="PR00028">
    <property type="entry name" value="POUDOMAIN"/>
</dbReference>
<evidence type="ECO:0000259" key="5">
    <source>
        <dbReference type="PROSITE" id="PS51179"/>
    </source>
</evidence>
<dbReference type="InterPro" id="IPR013847">
    <property type="entry name" value="POU"/>
</dbReference>
<dbReference type="PANTHER" id="PTHR11636">
    <property type="entry name" value="POU DOMAIN"/>
    <property type="match status" value="1"/>
</dbReference>
<keyword evidence="7" id="KW-1185">Reference proteome</keyword>
<dbReference type="EMBL" id="UYRT01000381">
    <property type="protein sequence ID" value="VDK28092.1"/>
    <property type="molecule type" value="Genomic_DNA"/>
</dbReference>
<dbReference type="AlphaFoldDB" id="A0A183CVF2"/>